<dbReference type="InterPro" id="IPR014719">
    <property type="entry name" value="Ribosomal_bL12_C/ClpS-like"/>
</dbReference>
<dbReference type="InterPro" id="IPR003769">
    <property type="entry name" value="ClpS_core"/>
</dbReference>
<evidence type="ECO:0000313" key="2">
    <source>
        <dbReference type="EMBL" id="MDG0867918.1"/>
    </source>
</evidence>
<keyword evidence="4" id="KW-1185">Reference proteome</keyword>
<accession>A0AAJ5ZFW4</accession>
<evidence type="ECO:0000259" key="1">
    <source>
        <dbReference type="Pfam" id="PF02617"/>
    </source>
</evidence>
<gene>
    <name evidence="2" type="ORF">GKO46_12680</name>
    <name evidence="3" type="ORF">GKO48_12920</name>
</gene>
<dbReference type="Proteomes" id="UP001219901">
    <property type="component" value="Chromosome"/>
</dbReference>
<dbReference type="Pfam" id="PF02617">
    <property type="entry name" value="ClpS"/>
    <property type="match status" value="1"/>
</dbReference>
<organism evidence="3 4">
    <name type="scientific">Candidatus Lucifugimonas marina</name>
    <dbReference type="NCBI Taxonomy" id="3038979"/>
    <lineage>
        <taxon>Bacteria</taxon>
        <taxon>Bacillati</taxon>
        <taxon>Chloroflexota</taxon>
        <taxon>Dehalococcoidia</taxon>
        <taxon>SAR202 cluster</taxon>
        <taxon>Candidatus Lucifugimonadales</taxon>
        <taxon>Candidatus Lucifugimonadaceae</taxon>
        <taxon>Candidatus Lucifugimonas</taxon>
    </lineage>
</organism>
<dbReference type="SUPFAM" id="SSF54736">
    <property type="entry name" value="ClpS-like"/>
    <property type="match status" value="1"/>
</dbReference>
<dbReference type="PANTHER" id="PTHR33473">
    <property type="entry name" value="ATP-DEPENDENT CLP PROTEASE ADAPTER PROTEIN CLPS1, CHLOROPLASTIC"/>
    <property type="match status" value="1"/>
</dbReference>
<dbReference type="GO" id="GO:0006508">
    <property type="term" value="P:proteolysis"/>
    <property type="evidence" value="ECO:0007669"/>
    <property type="project" value="InterPro"/>
</dbReference>
<sequence>MPSSVSTLTNIWFLVPTQTGYGLTSVIRINEGLSFRLNDSASKNDCRKRFLPLSNGVKGVQFDMWNSIQEIAAFAEPEIGRTTTPAEVVETADGRSDRWVVVIFDDTYHSMDYVIWALIKTFPEMSTTEATLIMLEAHNTGKGVATLCGREQALKYRNSLRVLQLNCDVEPGW</sequence>
<evidence type="ECO:0000313" key="3">
    <source>
        <dbReference type="EMBL" id="WFG40468.1"/>
    </source>
</evidence>
<dbReference type="Gene3D" id="3.30.1390.10">
    <property type="match status" value="1"/>
</dbReference>
<dbReference type="PANTHER" id="PTHR33473:SF17">
    <property type="entry name" value="ATP-DEPENDENT CLP PROTEASE ADAPTER PROTEIN CLPS1, CHLOROPLASTIC"/>
    <property type="match status" value="1"/>
</dbReference>
<evidence type="ECO:0000313" key="4">
    <source>
        <dbReference type="Proteomes" id="UP001219901"/>
    </source>
</evidence>
<reference evidence="4" key="3">
    <citation type="submission" date="2023-06" db="EMBL/GenBank/DDBJ databases">
        <title>Pangenomics reveal diversification of enzyme families and niche specialization in globally abundant SAR202 bacteria.</title>
        <authorList>
            <person name="Saw J.H.W."/>
        </authorList>
    </citation>
    <scope>NUCLEOTIDE SEQUENCE [LARGE SCALE GENOMIC DNA]</scope>
    <source>
        <strain evidence="4">JH1073</strain>
    </source>
</reference>
<dbReference type="AlphaFoldDB" id="A0AAJ5ZFW4"/>
<dbReference type="EMBL" id="WMBE01000004">
    <property type="protein sequence ID" value="MDG0867918.1"/>
    <property type="molecule type" value="Genomic_DNA"/>
</dbReference>
<name>A0AAJ5ZFW4_9CHLR</name>
<evidence type="ECO:0000313" key="5">
    <source>
        <dbReference type="Proteomes" id="UP001321249"/>
    </source>
</evidence>
<protein>
    <recommendedName>
        <fullName evidence="1">Adaptor protein ClpS core domain-containing protein</fullName>
    </recommendedName>
</protein>
<dbReference type="Proteomes" id="UP001321249">
    <property type="component" value="Unassembled WGS sequence"/>
</dbReference>
<dbReference type="EMBL" id="CP046147">
    <property type="protein sequence ID" value="WFG40468.1"/>
    <property type="molecule type" value="Genomic_DNA"/>
</dbReference>
<reference evidence="4 5" key="1">
    <citation type="submission" date="2019-11" db="EMBL/GenBank/DDBJ databases">
        <authorList>
            <person name="Cho J.-C."/>
        </authorList>
    </citation>
    <scope>NUCLEOTIDE SEQUENCE [LARGE SCALE GENOMIC DNA]</scope>
    <source>
        <strain evidence="3 4">JH1073</strain>
        <strain evidence="2 5">JH702</strain>
    </source>
</reference>
<feature type="domain" description="Adaptor protein ClpS core" evidence="1">
    <location>
        <begin position="96"/>
        <end position="161"/>
    </location>
</feature>
<proteinExistence type="predicted"/>
<reference evidence="3" key="2">
    <citation type="journal article" date="2023" name="Nat. Commun.">
        <title>Cultivation of marine bacteria of the SAR202 clade.</title>
        <authorList>
            <person name="Lim Y."/>
            <person name="Seo J.H."/>
            <person name="Giovannoni S.J."/>
            <person name="Kang I."/>
            <person name="Cho J.C."/>
        </authorList>
    </citation>
    <scope>NUCLEOTIDE SEQUENCE</scope>
    <source>
        <strain evidence="3">JH1073</strain>
    </source>
</reference>
<dbReference type="GO" id="GO:0030163">
    <property type="term" value="P:protein catabolic process"/>
    <property type="evidence" value="ECO:0007669"/>
    <property type="project" value="InterPro"/>
</dbReference>
<dbReference type="InterPro" id="IPR022935">
    <property type="entry name" value="ClpS"/>
</dbReference>